<dbReference type="SMART" id="SM00365">
    <property type="entry name" value="LRR_SD22"/>
    <property type="match status" value="8"/>
</dbReference>
<evidence type="ECO:0000256" key="1">
    <source>
        <dbReference type="ARBA" id="ARBA00004370"/>
    </source>
</evidence>
<dbReference type="PRINTS" id="PR00205">
    <property type="entry name" value="CADHERIN"/>
</dbReference>
<feature type="region of interest" description="Disordered" evidence="16">
    <location>
        <begin position="1898"/>
        <end position="1947"/>
    </location>
</feature>
<keyword evidence="10" id="KW-0472">Membrane</keyword>
<dbReference type="PANTHER" id="PTHR10199:SF110">
    <property type="entry name" value="TSP C-TERMINAL DOMAIN-CONTAINING PROTEIN"/>
    <property type="match status" value="1"/>
</dbReference>
<dbReference type="Pfam" id="PF13855">
    <property type="entry name" value="LRR_8"/>
    <property type="match status" value="5"/>
</dbReference>
<evidence type="ECO:0000256" key="2">
    <source>
        <dbReference type="ARBA" id="ARBA00004613"/>
    </source>
</evidence>
<dbReference type="PROSITE" id="PS01186">
    <property type="entry name" value="EGF_2"/>
    <property type="match status" value="1"/>
</dbReference>
<evidence type="ECO:0000313" key="20">
    <source>
        <dbReference type="EMBL" id="KAJ7372439.1"/>
    </source>
</evidence>
<keyword evidence="12" id="KW-0325">Glycoprotein</keyword>
<dbReference type="FunFam" id="2.10.25.10:FF:000025">
    <property type="entry name" value="Thrombospondin 3"/>
    <property type="match status" value="1"/>
</dbReference>
<dbReference type="InterPro" id="IPR001881">
    <property type="entry name" value="EGF-like_Ca-bd_dom"/>
</dbReference>
<dbReference type="Gene3D" id="2.10.25.10">
    <property type="entry name" value="Laminin"/>
    <property type="match status" value="4"/>
</dbReference>
<comment type="caution">
    <text evidence="14">Lacks conserved residue(s) required for the propagation of feature annotation.</text>
</comment>
<comment type="similarity">
    <text evidence="3">Belongs to the thrombospondin family.</text>
</comment>
<dbReference type="GO" id="GO:0005576">
    <property type="term" value="C:extracellular region"/>
    <property type="evidence" value="ECO:0007669"/>
    <property type="project" value="UniProtKB-SubCell"/>
</dbReference>
<evidence type="ECO:0000259" key="19">
    <source>
        <dbReference type="PROSITE" id="PS50268"/>
    </source>
</evidence>
<dbReference type="SUPFAM" id="SSF57184">
    <property type="entry name" value="Growth factor receptor domain"/>
    <property type="match status" value="1"/>
</dbReference>
<evidence type="ECO:0000256" key="7">
    <source>
        <dbReference type="ARBA" id="ARBA00022729"/>
    </source>
</evidence>
<name>A0A9W9Z162_9CNID</name>
<keyword evidence="9 13" id="KW-0106">Calcium</keyword>
<keyword evidence="21" id="KW-1185">Reference proteome</keyword>
<dbReference type="Gene3D" id="3.80.10.10">
    <property type="entry name" value="Ribonuclease Inhibitor"/>
    <property type="match status" value="4"/>
</dbReference>
<dbReference type="GO" id="GO:0007156">
    <property type="term" value="P:homophilic cell adhesion via plasma membrane adhesion molecules"/>
    <property type="evidence" value="ECO:0007669"/>
    <property type="project" value="InterPro"/>
</dbReference>
<dbReference type="OrthoDB" id="14563at2759"/>
<keyword evidence="11" id="KW-1015">Disulfide bond</keyword>
<dbReference type="InterPro" id="IPR026823">
    <property type="entry name" value="cEGF"/>
</dbReference>
<dbReference type="PROSITE" id="PS01187">
    <property type="entry name" value="EGF_CA"/>
    <property type="match status" value="2"/>
</dbReference>
<dbReference type="SMART" id="SM00181">
    <property type="entry name" value="EGF"/>
    <property type="match status" value="4"/>
</dbReference>
<dbReference type="FunFam" id="3.80.10.10:FF:001164">
    <property type="entry name" value="GH01279p"/>
    <property type="match status" value="1"/>
</dbReference>
<dbReference type="InterPro" id="IPR015919">
    <property type="entry name" value="Cadherin-like_sf"/>
</dbReference>
<evidence type="ECO:0000256" key="14">
    <source>
        <dbReference type="PROSITE-ProRule" id="PRU00076"/>
    </source>
</evidence>
<dbReference type="InterPro" id="IPR009030">
    <property type="entry name" value="Growth_fac_rcpt_cys_sf"/>
</dbReference>
<dbReference type="InterPro" id="IPR020894">
    <property type="entry name" value="Cadherin_CS"/>
</dbReference>
<keyword evidence="7 17" id="KW-0732">Signal</keyword>
<dbReference type="SMART" id="SM00179">
    <property type="entry name" value="EGF_CA"/>
    <property type="match status" value="4"/>
</dbReference>
<dbReference type="PROSITE" id="PS50026">
    <property type="entry name" value="EGF_3"/>
    <property type="match status" value="2"/>
</dbReference>
<dbReference type="Pfam" id="PF12947">
    <property type="entry name" value="EGF_3"/>
    <property type="match status" value="2"/>
</dbReference>
<dbReference type="GO" id="GO:0005886">
    <property type="term" value="C:plasma membrane"/>
    <property type="evidence" value="ECO:0007669"/>
    <property type="project" value="InterPro"/>
</dbReference>
<dbReference type="SUPFAM" id="SSF49313">
    <property type="entry name" value="Cadherin-like"/>
    <property type="match status" value="1"/>
</dbReference>
<evidence type="ECO:0000259" key="18">
    <source>
        <dbReference type="PROSITE" id="PS50026"/>
    </source>
</evidence>
<dbReference type="Gene3D" id="4.10.1080.10">
    <property type="entry name" value="TSP type-3 repeat"/>
    <property type="match status" value="1"/>
</dbReference>
<organism evidence="20 21">
    <name type="scientific">Desmophyllum pertusum</name>
    <dbReference type="NCBI Taxonomy" id="174260"/>
    <lineage>
        <taxon>Eukaryota</taxon>
        <taxon>Metazoa</taxon>
        <taxon>Cnidaria</taxon>
        <taxon>Anthozoa</taxon>
        <taxon>Hexacorallia</taxon>
        <taxon>Scleractinia</taxon>
        <taxon>Caryophylliina</taxon>
        <taxon>Caryophylliidae</taxon>
        <taxon>Desmophyllum</taxon>
    </lineage>
</organism>
<comment type="subcellular location">
    <subcellularLocation>
        <location evidence="1">Membrane</location>
    </subcellularLocation>
    <subcellularLocation>
        <location evidence="2">Secreted</location>
    </subcellularLocation>
</comment>
<dbReference type="SMART" id="SM00112">
    <property type="entry name" value="CA"/>
    <property type="match status" value="1"/>
</dbReference>
<dbReference type="InterPro" id="IPR028974">
    <property type="entry name" value="TSP_type-3_rpt"/>
</dbReference>
<protein>
    <submittedName>
        <fullName evidence="20">Uncharacterized protein</fullName>
    </submittedName>
</protein>
<keyword evidence="4" id="KW-0964">Secreted</keyword>
<feature type="chain" id="PRO_5040877312" evidence="17">
    <location>
        <begin position="26"/>
        <end position="2051"/>
    </location>
</feature>
<evidence type="ECO:0000313" key="21">
    <source>
        <dbReference type="Proteomes" id="UP001163046"/>
    </source>
</evidence>
<dbReference type="PANTHER" id="PTHR10199">
    <property type="entry name" value="THROMBOSPONDIN"/>
    <property type="match status" value="1"/>
</dbReference>
<keyword evidence="8" id="KW-0677">Repeat</keyword>
<dbReference type="InterPro" id="IPR002126">
    <property type="entry name" value="Cadherin-like_dom"/>
</dbReference>
<feature type="compositionally biased region" description="Acidic residues" evidence="16">
    <location>
        <begin position="1904"/>
        <end position="1921"/>
    </location>
</feature>
<evidence type="ECO:0000256" key="12">
    <source>
        <dbReference type="ARBA" id="ARBA00023180"/>
    </source>
</evidence>
<dbReference type="InterPro" id="IPR024731">
    <property type="entry name" value="NELL2-like_EGF"/>
</dbReference>
<dbReference type="PROSITE" id="PS50268">
    <property type="entry name" value="CADHERIN_2"/>
    <property type="match status" value="1"/>
</dbReference>
<feature type="repeat" description="TSP type-3" evidence="15">
    <location>
        <begin position="1845"/>
        <end position="1880"/>
    </location>
</feature>
<dbReference type="CDD" id="cd11304">
    <property type="entry name" value="Cadherin_repeat"/>
    <property type="match status" value="2"/>
</dbReference>
<dbReference type="GO" id="GO:0005509">
    <property type="term" value="F:calcium ion binding"/>
    <property type="evidence" value="ECO:0007669"/>
    <property type="project" value="UniProtKB-UniRule"/>
</dbReference>
<dbReference type="InterPro" id="IPR003367">
    <property type="entry name" value="Thrombospondin_3-like_rpt"/>
</dbReference>
<dbReference type="InterPro" id="IPR003591">
    <property type="entry name" value="Leu-rich_rpt_typical-subtyp"/>
</dbReference>
<dbReference type="Gene3D" id="2.60.40.60">
    <property type="entry name" value="Cadherins"/>
    <property type="match status" value="1"/>
</dbReference>
<feature type="domain" description="EGF-like" evidence="18">
    <location>
        <begin position="1673"/>
        <end position="1711"/>
    </location>
</feature>
<proteinExistence type="inferred from homology"/>
<dbReference type="InterPro" id="IPR018097">
    <property type="entry name" value="EGF_Ca-bd_CS"/>
</dbReference>
<evidence type="ECO:0000256" key="11">
    <source>
        <dbReference type="ARBA" id="ARBA00023157"/>
    </source>
</evidence>
<dbReference type="PROSITE" id="PS51234">
    <property type="entry name" value="TSP3"/>
    <property type="match status" value="1"/>
</dbReference>
<evidence type="ECO:0000256" key="10">
    <source>
        <dbReference type="ARBA" id="ARBA00023136"/>
    </source>
</evidence>
<dbReference type="CDD" id="cd00054">
    <property type="entry name" value="EGF_CA"/>
    <property type="match status" value="2"/>
</dbReference>
<accession>A0A9W9Z162</accession>
<dbReference type="InterPro" id="IPR001611">
    <property type="entry name" value="Leu-rich_rpt"/>
</dbReference>
<feature type="domain" description="EGF-like" evidence="18">
    <location>
        <begin position="1770"/>
        <end position="1811"/>
    </location>
</feature>
<dbReference type="EMBL" id="MU826836">
    <property type="protein sequence ID" value="KAJ7372439.1"/>
    <property type="molecule type" value="Genomic_DNA"/>
</dbReference>
<dbReference type="SUPFAM" id="SSF103647">
    <property type="entry name" value="TSP type-3 repeat"/>
    <property type="match status" value="3"/>
</dbReference>
<feature type="signal peptide" evidence="17">
    <location>
        <begin position="1"/>
        <end position="25"/>
    </location>
</feature>
<dbReference type="FunFam" id="2.10.25.10:FF:000038">
    <property type="entry name" value="Fibrillin 2"/>
    <property type="match status" value="1"/>
</dbReference>
<dbReference type="Proteomes" id="UP001163046">
    <property type="component" value="Unassembled WGS sequence"/>
</dbReference>
<feature type="compositionally biased region" description="Acidic residues" evidence="16">
    <location>
        <begin position="1845"/>
        <end position="1860"/>
    </location>
</feature>
<evidence type="ECO:0000256" key="4">
    <source>
        <dbReference type="ARBA" id="ARBA00022525"/>
    </source>
</evidence>
<evidence type="ECO:0000256" key="17">
    <source>
        <dbReference type="SAM" id="SignalP"/>
    </source>
</evidence>
<dbReference type="Pfam" id="PF02412">
    <property type="entry name" value="TSP_3"/>
    <property type="match status" value="3"/>
</dbReference>
<evidence type="ECO:0000256" key="13">
    <source>
        <dbReference type="PROSITE-ProRule" id="PRU00043"/>
    </source>
</evidence>
<dbReference type="PROSITE" id="PS51450">
    <property type="entry name" value="LRR"/>
    <property type="match status" value="2"/>
</dbReference>
<dbReference type="SMART" id="SM00369">
    <property type="entry name" value="LRR_TYP"/>
    <property type="match status" value="16"/>
</dbReference>
<dbReference type="PROSITE" id="PS00232">
    <property type="entry name" value="CADHERIN_1"/>
    <property type="match status" value="1"/>
</dbReference>
<evidence type="ECO:0000256" key="5">
    <source>
        <dbReference type="ARBA" id="ARBA00022536"/>
    </source>
</evidence>
<feature type="domain" description="Cadherin" evidence="19">
    <location>
        <begin position="1284"/>
        <end position="1402"/>
    </location>
</feature>
<evidence type="ECO:0000256" key="3">
    <source>
        <dbReference type="ARBA" id="ARBA00009456"/>
    </source>
</evidence>
<dbReference type="SUPFAM" id="SSF52058">
    <property type="entry name" value="L domain-like"/>
    <property type="match status" value="3"/>
</dbReference>
<evidence type="ECO:0000256" key="6">
    <source>
        <dbReference type="ARBA" id="ARBA00022614"/>
    </source>
</evidence>
<evidence type="ECO:0000256" key="16">
    <source>
        <dbReference type="SAM" id="MobiDB-lite"/>
    </source>
</evidence>
<dbReference type="Pfam" id="PF12662">
    <property type="entry name" value="cEGF"/>
    <property type="match status" value="1"/>
</dbReference>
<reference evidence="20" key="1">
    <citation type="submission" date="2023-01" db="EMBL/GenBank/DDBJ databases">
        <title>Genome assembly of the deep-sea coral Lophelia pertusa.</title>
        <authorList>
            <person name="Herrera S."/>
            <person name="Cordes E."/>
        </authorList>
    </citation>
    <scope>NUCLEOTIDE SEQUENCE</scope>
    <source>
        <strain evidence="20">USNM1676648</strain>
        <tissue evidence="20">Polyp</tissue>
    </source>
</reference>
<evidence type="ECO:0000256" key="15">
    <source>
        <dbReference type="PROSITE-ProRule" id="PRU00634"/>
    </source>
</evidence>
<gene>
    <name evidence="20" type="ORF">OS493_018943</name>
</gene>
<feature type="region of interest" description="Disordered" evidence="16">
    <location>
        <begin position="1963"/>
        <end position="1992"/>
    </location>
</feature>
<dbReference type="InterPro" id="IPR000742">
    <property type="entry name" value="EGF"/>
</dbReference>
<dbReference type="InterPro" id="IPR032675">
    <property type="entry name" value="LRR_dom_sf"/>
</dbReference>
<sequence>MSFRHGFSWILLPAIVIVTTRLAVSKPDHGEPLFLGYSYWTQRYPSLGYTSDWDGFWNNYDRGRKQYERTSSETTGVACGGCVCDDVTEELQCGVSPTTLTVRNKVIKIVRNGQLPKSFTEIKIFKSQLQVIEDEAFHNLTQLRKLNLAMNELDDFPDLSTNTALQELILIENELDWIPDKWFDLPNLRYIALSMNKLKKFPGAAFINCRSLKYLSVDYNEITSITYPNMKPFFGNDSQLLHLVLMAQFPKARHVMFNSFDKLPALEDLWLNNNGLRTFPHPALSYEMRPALKFLHMEINEIESLPSYDKGDFPPDLENLHAELKPKHKPFEKTPNLVKLFLHSNRILGIGEEDLWMLSQLNELFLSANKLINSTVHPEAFRNLTKLSVLHLDWNKFYYVPLAIQGRSRLPSVDSLDVRGNSFTYILKGTFAELDKLRYLHMPYNKIVTIENGAFNENIQHIHMAENRFNFKHENQFTNLTKLTQFDLGQNKIGRILKISFRDLANVATLDLDQNEIAFIEDGTFAGIIRFGRLKLSYNHLTSLPNGGDFHNKQMNIIDFSNNRITSIANGTFVHVRCISGGCNAYGNRGTIWKFHDNEIVSIDSGAFQTFDGPACTLQFGGTTPNKNLLKSIGSGAFDNVKACFIDLRYLELKKIATESFRDVTVSLDLDLANNEIQTLHADSLKGVTVNGQIRLRDNKLVLFPSKALEKQDPRILELRNNQIPSIPVGWLDSFQNLRHLFLLDNLITFLGANLFSKLKNLEVLEMQRNRISVIEPGAFNNLVRLDRLYLYNNQIEFLPTFPELKLLRALSLRDNKIENLGQNCFSKLPNLQELNLAGTNQFACDCNIYNSLDAAINALSSSRAAVCRNPSQVAGAKFYPGGSYEAFYRQRFICNPVNVLASAPGDYQLNVTWDRPYELHSFINFTENTTTLSTWDAVKVQSVKYSVACLSDDAPTLTGTSSKEFLLFTQTEGVRAGTDYTCHVTMTVSAYNGTYLGGGPLGTLWTRTTPKSEKTSVTTVEGKAPVTNTTANKTNYFLDVTFYDFRAADGDFVGIPSNYREMYNSPTYIASPYTSWLAVSSNPIADSFSDWFRSESPKNQHYKGKLELKKQWETDSNGNTVFRYYNDKFFPVDGRGWGAEGQRDCYTNALRNYGFTTAVRAKFNFSGLENMAFAGGEELWVFINGQLAIQVFHNPLNSTIPCATINLSPALKGEGELVPKYGFVVGESCQESGYLTSQAFNMTLRVGEPYRLDVFLAERFKCDSNLLLQTSGVEFVRQWEDTSPVDFMSDISEILHVGALVQEFEVSDAFSTGPYKTIFLCPNGTANTTVKPISTAAPGVQSFTINNPSAKLILKSPLDYEHTTSYLLTLKITDTGKVAQPSGNITIKVFVLDYNDHCPVLPNVDYDLKPIPPLQKAAFFVATATDGDSGINGKITYKRSRILEAIPRIDATMYAIKNGTEYIWSNKTVEWTYKYYIFAVDGGTPKRGDRIPLTITFNATCQESGGIFVNATSGEVFFRAPGMTGSEYPRNSTTKPKCRRCRTGYYCVGDGTEEKCGVTSPTEFAFGGATNCTSCWEGWLCHNGSALPCPPNTYVKCNATGCPEKCFPCEPGTVCNAGRQFECRPGTYSDGTGPCMGDPCFPSVDCHNVGNGSFVCESCPDGFEGDGKSCTDIDECALANPCHDPRECENLSPGYRCGGCPTGYRGNAPSGVGLEHAQKYKQKCEEIDECTEGIDTCDPNSNCINTLGSFKCSPCKPGFIGDGYLGCYPGDLCTSSQHTCQVNAQCSSTGAGRYKCTCRDGFAGDGEECELDPDLDAIPVKGLSCTLPNCRKDNCPSVPNTGQEDNDGDTDGDACDEDDDNDLILDKQDNCIFVKNLGQKDTDRDGVGDACDNCVSFPNPDQTDTDGDGMGDECDDDQDGDGILNVNDKCPKLNAPGDQDDDDGDNVGNLCDNCPKNYNALHSGVQPDSNENGYGDACDGQGKDKDGDGILDEFDICPDLPNGEQGDADGDKKGGKMISLIEIRKNNTAFYSLLGNNRRTTERRSLADIT</sequence>
<keyword evidence="6" id="KW-0433">Leucine-rich repeat</keyword>
<feature type="region of interest" description="Disordered" evidence="16">
    <location>
        <begin position="1839"/>
        <end position="1860"/>
    </location>
</feature>
<keyword evidence="5 14" id="KW-0245">EGF-like domain</keyword>
<comment type="caution">
    <text evidence="20">The sequence shown here is derived from an EMBL/GenBank/DDBJ whole genome shotgun (WGS) entry which is preliminary data.</text>
</comment>
<dbReference type="InterPro" id="IPR017897">
    <property type="entry name" value="Thrombospondin_3_rpt"/>
</dbReference>
<evidence type="ECO:0000256" key="9">
    <source>
        <dbReference type="ARBA" id="ARBA00022837"/>
    </source>
</evidence>
<evidence type="ECO:0000256" key="8">
    <source>
        <dbReference type="ARBA" id="ARBA00022737"/>
    </source>
</evidence>